<dbReference type="EMBL" id="BAAANT010000021">
    <property type="protein sequence ID" value="GAA2147279.1"/>
    <property type="molecule type" value="Genomic_DNA"/>
</dbReference>
<organism evidence="1 2">
    <name type="scientific">Kitasatospora kazusensis</name>
    <dbReference type="NCBI Taxonomy" id="407974"/>
    <lineage>
        <taxon>Bacteria</taxon>
        <taxon>Bacillati</taxon>
        <taxon>Actinomycetota</taxon>
        <taxon>Actinomycetes</taxon>
        <taxon>Kitasatosporales</taxon>
        <taxon>Streptomycetaceae</taxon>
        <taxon>Kitasatospora</taxon>
    </lineage>
</organism>
<protein>
    <submittedName>
        <fullName evidence="1">Uncharacterized protein</fullName>
    </submittedName>
</protein>
<proteinExistence type="predicted"/>
<reference evidence="1 2" key="1">
    <citation type="journal article" date="2019" name="Int. J. Syst. Evol. Microbiol.">
        <title>The Global Catalogue of Microorganisms (GCM) 10K type strain sequencing project: providing services to taxonomists for standard genome sequencing and annotation.</title>
        <authorList>
            <consortium name="The Broad Institute Genomics Platform"/>
            <consortium name="The Broad Institute Genome Sequencing Center for Infectious Disease"/>
            <person name="Wu L."/>
            <person name="Ma J."/>
        </authorList>
    </citation>
    <scope>NUCLEOTIDE SEQUENCE [LARGE SCALE GENOMIC DNA]</scope>
    <source>
        <strain evidence="1 2">JCM 14560</strain>
    </source>
</reference>
<gene>
    <name evidence="1" type="ORF">GCM10009760_37960</name>
</gene>
<comment type="caution">
    <text evidence="1">The sequence shown here is derived from an EMBL/GenBank/DDBJ whole genome shotgun (WGS) entry which is preliminary data.</text>
</comment>
<evidence type="ECO:0000313" key="2">
    <source>
        <dbReference type="Proteomes" id="UP001422759"/>
    </source>
</evidence>
<dbReference type="Proteomes" id="UP001422759">
    <property type="component" value="Unassembled WGS sequence"/>
</dbReference>
<evidence type="ECO:0000313" key="1">
    <source>
        <dbReference type="EMBL" id="GAA2147279.1"/>
    </source>
</evidence>
<name>A0ABN2ZTL1_9ACTN</name>
<sequence length="68" mass="7363">MGEWTGLSSCDMAVLCRFRHAVLKRVPTHRHVFCRAAVLPSDATRLSLVEVTRAVLDGSTARDAVPAG</sequence>
<keyword evidence="2" id="KW-1185">Reference proteome</keyword>
<accession>A0ABN2ZTL1</accession>